<dbReference type="InterPro" id="IPR045229">
    <property type="entry name" value="TPP_enz"/>
</dbReference>
<dbReference type="InterPro" id="IPR011766">
    <property type="entry name" value="TPP_enzyme_TPP-bd"/>
</dbReference>
<dbReference type="Gene3D" id="3.40.50.970">
    <property type="match status" value="2"/>
</dbReference>
<evidence type="ECO:0000259" key="6">
    <source>
        <dbReference type="Pfam" id="PF02776"/>
    </source>
</evidence>
<dbReference type="SUPFAM" id="SSF52467">
    <property type="entry name" value="DHS-like NAD/FAD-binding domain"/>
    <property type="match status" value="1"/>
</dbReference>
<comment type="similarity">
    <text evidence="1 3">Belongs to the TPP enzyme family.</text>
</comment>
<keyword evidence="2 3" id="KW-0786">Thiamine pyrophosphate</keyword>
<evidence type="ECO:0008006" key="9">
    <source>
        <dbReference type="Google" id="ProtNLM"/>
    </source>
</evidence>
<dbReference type="Pfam" id="PF02775">
    <property type="entry name" value="TPP_enzyme_C"/>
    <property type="match status" value="1"/>
</dbReference>
<dbReference type="CDD" id="cd07035">
    <property type="entry name" value="TPP_PYR_POX_like"/>
    <property type="match status" value="1"/>
</dbReference>
<protein>
    <recommendedName>
        <fullName evidence="9">Thiamine pyrophosphate-binding protein</fullName>
    </recommendedName>
</protein>
<keyword evidence="8" id="KW-1185">Reference proteome</keyword>
<dbReference type="InterPro" id="IPR000399">
    <property type="entry name" value="TPP-bd_CS"/>
</dbReference>
<dbReference type="CDD" id="cd02002">
    <property type="entry name" value="TPP_BFDC"/>
    <property type="match status" value="1"/>
</dbReference>
<organism evidence="7 8">
    <name type="scientific">Cryptosporangium minutisporangium</name>
    <dbReference type="NCBI Taxonomy" id="113569"/>
    <lineage>
        <taxon>Bacteria</taxon>
        <taxon>Bacillati</taxon>
        <taxon>Actinomycetota</taxon>
        <taxon>Actinomycetes</taxon>
        <taxon>Cryptosporangiales</taxon>
        <taxon>Cryptosporangiaceae</taxon>
        <taxon>Cryptosporangium</taxon>
    </lineage>
</organism>
<evidence type="ECO:0000259" key="4">
    <source>
        <dbReference type="Pfam" id="PF00205"/>
    </source>
</evidence>
<feature type="domain" description="Thiamine pyrophosphate enzyme N-terminal TPP-binding" evidence="6">
    <location>
        <begin position="3"/>
        <end position="106"/>
    </location>
</feature>
<feature type="domain" description="Thiamine pyrophosphate enzyme TPP-binding" evidence="5">
    <location>
        <begin position="417"/>
        <end position="558"/>
    </location>
</feature>
<comment type="caution">
    <text evidence="7">The sequence shown here is derived from an EMBL/GenBank/DDBJ whole genome shotgun (WGS) entry which is preliminary data.</text>
</comment>
<dbReference type="PANTHER" id="PTHR18968:SF133">
    <property type="entry name" value="BENZOYLFORMATE DECARBOXYLASE"/>
    <property type="match status" value="1"/>
</dbReference>
<sequence length="580" mass="60283">MKPVDALLEILRSEGVRHVFGNPGTTELPLLDALVDAPDLEYVLGLQEASVVAMADGYARATGRTAFVNLHVAAGLANGLIGMLNASRSRTPMVVLAGQQDQRHLQADPMLSGDLVGLAAPVAKSAVEVHHSYDLPVLLRRAFALARRPPAGPVFVSVPMDVLEEDSSIVVPPPSRVAGAGAANDLSDAVRLLRDATAPVIVAGDGVGREGAVDALVEVAERLGTPVWSQPMHDGVDFPGNHPLHLGMLPPRHSAIRAALETHDVVLIVGCHAFMPHHYTPGPPIPEGTAVVQLDSDPGEVGRNFSVAAGLVGPLEPTLRSLDRAVAEALADLDAAPPPAAADAGAAGRVADRIRERAAEVAARVRADRDAVDRDARERYGPAPLDPLAAMHALAEGLPPDAVVVEEAITAGIALRSVLRLDRPRSYVHTVGGGLGWGIGAAIGTRLGDPTRPVVAVVGDGSAMFGLQGLWSAARYGVPVTFVVVNNGEYRTLKDTLDGAKSRSTARGEYLGLDLPGLDWQSAARTFGLACTRVENPAELRAVVAGAGDRQTPLLVEVPVTTHADGTLTAANGLSTAEAT</sequence>
<dbReference type="PANTHER" id="PTHR18968">
    <property type="entry name" value="THIAMINE PYROPHOSPHATE ENZYMES"/>
    <property type="match status" value="1"/>
</dbReference>
<dbReference type="EMBL" id="BAAAYN010000119">
    <property type="protein sequence ID" value="GAA3399191.1"/>
    <property type="molecule type" value="Genomic_DNA"/>
</dbReference>
<dbReference type="Proteomes" id="UP001501676">
    <property type="component" value="Unassembled WGS sequence"/>
</dbReference>
<gene>
    <name evidence="7" type="ORF">GCM10020369_84400</name>
</gene>
<dbReference type="Gene3D" id="3.40.50.1220">
    <property type="entry name" value="TPP-binding domain"/>
    <property type="match status" value="1"/>
</dbReference>
<dbReference type="RefSeq" id="WP_345733992.1">
    <property type="nucleotide sequence ID" value="NZ_BAAAYN010000119.1"/>
</dbReference>
<feature type="domain" description="Thiamine pyrophosphate enzyme central" evidence="4">
    <location>
        <begin position="187"/>
        <end position="322"/>
    </location>
</feature>
<evidence type="ECO:0000256" key="1">
    <source>
        <dbReference type="ARBA" id="ARBA00007812"/>
    </source>
</evidence>
<evidence type="ECO:0000256" key="3">
    <source>
        <dbReference type="RuleBase" id="RU362132"/>
    </source>
</evidence>
<dbReference type="PROSITE" id="PS00187">
    <property type="entry name" value="TPP_ENZYMES"/>
    <property type="match status" value="1"/>
</dbReference>
<proteinExistence type="inferred from homology"/>
<evidence type="ECO:0000313" key="8">
    <source>
        <dbReference type="Proteomes" id="UP001501676"/>
    </source>
</evidence>
<dbReference type="InterPro" id="IPR029035">
    <property type="entry name" value="DHS-like_NAD/FAD-binding_dom"/>
</dbReference>
<evidence type="ECO:0000256" key="2">
    <source>
        <dbReference type="ARBA" id="ARBA00023052"/>
    </source>
</evidence>
<dbReference type="SUPFAM" id="SSF52518">
    <property type="entry name" value="Thiamin diphosphate-binding fold (THDP-binding)"/>
    <property type="match status" value="2"/>
</dbReference>
<evidence type="ECO:0000313" key="7">
    <source>
        <dbReference type="EMBL" id="GAA3399191.1"/>
    </source>
</evidence>
<dbReference type="InterPro" id="IPR012000">
    <property type="entry name" value="Thiamin_PyroP_enz_cen_dom"/>
</dbReference>
<name>A0ABP6TE83_9ACTN</name>
<dbReference type="Pfam" id="PF00205">
    <property type="entry name" value="TPP_enzyme_M"/>
    <property type="match status" value="1"/>
</dbReference>
<dbReference type="Pfam" id="PF02776">
    <property type="entry name" value="TPP_enzyme_N"/>
    <property type="match status" value="1"/>
</dbReference>
<accession>A0ABP6TE83</accession>
<dbReference type="InterPro" id="IPR029061">
    <property type="entry name" value="THDP-binding"/>
</dbReference>
<dbReference type="InterPro" id="IPR012001">
    <property type="entry name" value="Thiamin_PyroP_enz_TPP-bd_dom"/>
</dbReference>
<reference evidence="8" key="1">
    <citation type="journal article" date="2019" name="Int. J. Syst. Evol. Microbiol.">
        <title>The Global Catalogue of Microorganisms (GCM) 10K type strain sequencing project: providing services to taxonomists for standard genome sequencing and annotation.</title>
        <authorList>
            <consortium name="The Broad Institute Genomics Platform"/>
            <consortium name="The Broad Institute Genome Sequencing Center for Infectious Disease"/>
            <person name="Wu L."/>
            <person name="Ma J."/>
        </authorList>
    </citation>
    <scope>NUCLEOTIDE SEQUENCE [LARGE SCALE GENOMIC DNA]</scope>
    <source>
        <strain evidence="8">JCM 9458</strain>
    </source>
</reference>
<evidence type="ECO:0000259" key="5">
    <source>
        <dbReference type="Pfam" id="PF02775"/>
    </source>
</evidence>